<dbReference type="RefSeq" id="XP_008064825.2">
    <property type="nucleotide sequence ID" value="XM_008066634.2"/>
</dbReference>
<evidence type="ECO:0000259" key="3">
    <source>
        <dbReference type="Pfam" id="PF15037"/>
    </source>
</evidence>
<dbReference type="STRING" id="1868482.ENSTSYP00000002883"/>
<evidence type="ECO:0000256" key="2">
    <source>
        <dbReference type="SAM" id="MobiDB-lite"/>
    </source>
</evidence>
<dbReference type="InterPro" id="IPR027841">
    <property type="entry name" value="IL-17_rcpt_C/E_N"/>
</dbReference>
<name>A0A1U7U400_CARSF</name>
<keyword evidence="4" id="KW-1185">Reference proteome</keyword>
<sequence length="519" mass="57622">MSRSVLETLTLSTAMKCVPHDGCSLFLRVHASVILHERLRGLEACSTSLDTQETQCQSVQVTRASHQQQAGWQLQVHFGCFKVSVSQHLHVTLRTIPHFCGAQLDQQHHVEAGKLSYWVDRRRKAVLVQVPEASGSLDYNVRLCLKWFTCKDASGPVRVSLACHCVWSATPDAVRIQICPFEDDTEALWDTIHYHPGSQALSWKPTCPVSGHVSLCWRPRPEARCRELQHSRQLAHGRVRYPMVDTQPQLCLKFTTSLGFQVRCPFEQHRFPVPPTSRCACVTEGSLHSLPANQGSRPAASLQPHRHILQIHRPLGTDPTPGTNSQSHPWALQLGEQYLESHKTGSPPAQRGKGPRRGGGGEARAGPEDTCAQTWDVGAGRGVSEDKLLVSAPKFPEQVVLAQRTHPRPGHSRRELLNPRRYRPPRTSDHPHPMRPGELAAQAVLHHPFLCPGESGGTWMDAGRVTLMTWVTQGELFPSLDLGQRTGWLLSGSGLPPRRACSSSVHPGLPHPTPFLEWL</sequence>
<feature type="region of interest" description="Disordered" evidence="2">
    <location>
        <begin position="404"/>
        <end position="434"/>
    </location>
</feature>
<dbReference type="OrthoDB" id="9877324at2759"/>
<keyword evidence="1" id="KW-0732">Signal</keyword>
<proteinExistence type="predicted"/>
<organism evidence="4 5">
    <name type="scientific">Carlito syrichta</name>
    <name type="common">Philippine tarsier</name>
    <name type="synonym">Tarsius syrichta</name>
    <dbReference type="NCBI Taxonomy" id="1868482"/>
    <lineage>
        <taxon>Eukaryota</taxon>
        <taxon>Metazoa</taxon>
        <taxon>Chordata</taxon>
        <taxon>Craniata</taxon>
        <taxon>Vertebrata</taxon>
        <taxon>Euteleostomi</taxon>
        <taxon>Mammalia</taxon>
        <taxon>Eutheria</taxon>
        <taxon>Euarchontoglires</taxon>
        <taxon>Primates</taxon>
        <taxon>Haplorrhini</taxon>
        <taxon>Tarsiiformes</taxon>
        <taxon>Tarsiidae</taxon>
        <taxon>Carlito</taxon>
    </lineage>
</organism>
<gene>
    <name evidence="5" type="primary">IL17REL</name>
</gene>
<evidence type="ECO:0000313" key="5">
    <source>
        <dbReference type="RefSeq" id="XP_008064825.2"/>
    </source>
</evidence>
<dbReference type="GeneID" id="103269060"/>
<dbReference type="PANTHER" id="PTHR15583">
    <property type="entry name" value="INTERLEUKIN-17 RECEPTOR"/>
    <property type="match status" value="1"/>
</dbReference>
<feature type="domain" description="Interleukin-17 receptor C/E N-terminal" evidence="3">
    <location>
        <begin position="163"/>
        <end position="273"/>
    </location>
</feature>
<dbReference type="InterPro" id="IPR039465">
    <property type="entry name" value="IL-17_rcpt-like"/>
</dbReference>
<dbReference type="Proteomes" id="UP000189704">
    <property type="component" value="Unplaced"/>
</dbReference>
<dbReference type="AlphaFoldDB" id="A0A1U7U400"/>
<dbReference type="GO" id="GO:0030368">
    <property type="term" value="F:interleukin-17 receptor activity"/>
    <property type="evidence" value="ECO:0007669"/>
    <property type="project" value="InterPro"/>
</dbReference>
<protein>
    <submittedName>
        <fullName evidence="5">Interleukin-17 receptor E-like</fullName>
    </submittedName>
</protein>
<dbReference type="Pfam" id="PF15037">
    <property type="entry name" value="IL17_R_N"/>
    <property type="match status" value="1"/>
</dbReference>
<dbReference type="CTD" id="400935"/>
<evidence type="ECO:0000313" key="4">
    <source>
        <dbReference type="Proteomes" id="UP000189704"/>
    </source>
</evidence>
<reference evidence="5" key="1">
    <citation type="submission" date="2025-08" db="UniProtKB">
        <authorList>
            <consortium name="RefSeq"/>
        </authorList>
    </citation>
    <scope>IDENTIFICATION</scope>
</reference>
<accession>A0A1U7U400</accession>
<evidence type="ECO:0000256" key="1">
    <source>
        <dbReference type="ARBA" id="ARBA00022729"/>
    </source>
</evidence>
<dbReference type="PANTHER" id="PTHR15583:SF10">
    <property type="entry name" value="INTERLEUKIN-17 RECEPTOR E-LIKE-RELATED"/>
    <property type="match status" value="1"/>
</dbReference>
<feature type="region of interest" description="Disordered" evidence="2">
    <location>
        <begin position="341"/>
        <end position="373"/>
    </location>
</feature>
<dbReference type="KEGG" id="csyr:103269060"/>